<dbReference type="EMBL" id="CYTW01000007">
    <property type="protein sequence ID" value="CUK14908.1"/>
    <property type="molecule type" value="Genomic_DNA"/>
</dbReference>
<accession>A0A0P1IIG0</accession>
<evidence type="ECO:0000313" key="1">
    <source>
        <dbReference type="EMBL" id="CUK14908.1"/>
    </source>
</evidence>
<reference evidence="2" key="1">
    <citation type="submission" date="2015-09" db="EMBL/GenBank/DDBJ databases">
        <authorList>
            <person name="Rodrigo-Torres Lidia"/>
            <person name="Arahal R.David."/>
        </authorList>
    </citation>
    <scope>NUCLEOTIDE SEQUENCE [LARGE SCALE GENOMIC DNA]</scope>
    <source>
        <strain evidence="2">CECT 7735</strain>
    </source>
</reference>
<gene>
    <name evidence="1" type="ORF">PH7735_03977</name>
</gene>
<organism evidence="1 2">
    <name type="scientific">Shimia thalassica</name>
    <dbReference type="NCBI Taxonomy" id="1715693"/>
    <lineage>
        <taxon>Bacteria</taxon>
        <taxon>Pseudomonadati</taxon>
        <taxon>Pseudomonadota</taxon>
        <taxon>Alphaproteobacteria</taxon>
        <taxon>Rhodobacterales</taxon>
        <taxon>Roseobacteraceae</taxon>
    </lineage>
</organism>
<dbReference type="GeneID" id="83882942"/>
<keyword evidence="2" id="KW-1185">Reference proteome</keyword>
<sequence length="374" mass="43024">MTDSPNADHKALMETYASRRYFKKFETITDHLTRVAATRAGQGDLSHTDVKVLTRYLTRLSFTFKALSMKYLLVGRETGRFFGSLSMDAVESGFPVFNELLVMANDAQQARGHLENMPSVEALKDQMVRKIIGDREIPTKLQFALSQRLYYEELMRGDLFWAQNHPEVQWIANMDDNRRRFLVHWAVYDSQINLPTIYLMEVEDSGRVALPKDERRWPEVQMHLMGQSLGGLKLVTIAHGFDRSFDDLHPKRLRRYHIGPMYSSVYTQQNGPIRDVLEQARAPDGEDWALAWTVEELESERVEEERAGWFSKVEREIFALDPFSGRGVDTGATRTERSIILPQRPFQVLEELNPPGFASVNKFVVSPSGQVLSY</sequence>
<proteinExistence type="predicted"/>
<dbReference type="AlphaFoldDB" id="A0A0P1IIG0"/>
<evidence type="ECO:0000313" key="2">
    <source>
        <dbReference type="Proteomes" id="UP000051870"/>
    </source>
</evidence>
<dbReference type="Proteomes" id="UP000051870">
    <property type="component" value="Unassembled WGS sequence"/>
</dbReference>
<dbReference type="RefSeq" id="WP_058313128.1">
    <property type="nucleotide sequence ID" value="NZ_CYTW01000007.1"/>
</dbReference>
<dbReference type="STRING" id="1715693.PH7735_03977"/>
<protein>
    <submittedName>
        <fullName evidence="1">Uncharacterized protein</fullName>
    </submittedName>
</protein>
<name>A0A0P1IIG0_9RHOB</name>